<gene>
    <name evidence="4" type="ORF">L0P57_13130</name>
</gene>
<dbReference type="PIRSF" id="PIRSF015582">
    <property type="entry name" value="Cit_lyase_B"/>
    <property type="match status" value="1"/>
</dbReference>
<dbReference type="GO" id="GO:0016829">
    <property type="term" value="F:lyase activity"/>
    <property type="evidence" value="ECO:0007669"/>
    <property type="project" value="UniProtKB-KW"/>
</dbReference>
<dbReference type="PANTHER" id="PTHR32308:SF10">
    <property type="entry name" value="CITRATE LYASE SUBUNIT BETA"/>
    <property type="match status" value="1"/>
</dbReference>
<organism evidence="4 5">
    <name type="scientific">Anaeromassilibacillus senegalensis</name>
    <dbReference type="NCBI Taxonomy" id="1673717"/>
    <lineage>
        <taxon>Bacteria</taxon>
        <taxon>Bacillati</taxon>
        <taxon>Bacillota</taxon>
        <taxon>Clostridia</taxon>
        <taxon>Eubacteriales</taxon>
        <taxon>Acutalibacteraceae</taxon>
        <taxon>Anaeromassilibacillus</taxon>
    </lineage>
</organism>
<evidence type="ECO:0000256" key="1">
    <source>
        <dbReference type="ARBA" id="ARBA00001946"/>
    </source>
</evidence>
<dbReference type="SUPFAM" id="SSF51621">
    <property type="entry name" value="Phosphoenolpyruvate/pyruvate domain"/>
    <property type="match status" value="1"/>
</dbReference>
<dbReference type="InterPro" id="IPR040442">
    <property type="entry name" value="Pyrv_kinase-like_dom_sf"/>
</dbReference>
<dbReference type="InterPro" id="IPR015813">
    <property type="entry name" value="Pyrv/PenolPyrv_kinase-like_dom"/>
</dbReference>
<evidence type="ECO:0000313" key="5">
    <source>
        <dbReference type="Proteomes" id="UP001298681"/>
    </source>
</evidence>
<keyword evidence="3" id="KW-0460">Magnesium</keyword>
<accession>A0ABS9MM25</accession>
<keyword evidence="5" id="KW-1185">Reference proteome</keyword>
<keyword evidence="2" id="KW-0479">Metal-binding</keyword>
<dbReference type="InterPro" id="IPR039480">
    <property type="entry name" value="C-C_Bond_Lyase-like"/>
</dbReference>
<comment type="cofactor">
    <cofactor evidence="1">
        <name>Mg(2+)</name>
        <dbReference type="ChEBI" id="CHEBI:18420"/>
    </cofactor>
</comment>
<proteinExistence type="predicted"/>
<dbReference type="PANTHER" id="PTHR32308">
    <property type="entry name" value="LYASE BETA SUBUNIT, PUTATIVE (AFU_ORTHOLOGUE AFUA_4G13030)-RELATED"/>
    <property type="match status" value="1"/>
</dbReference>
<protein>
    <submittedName>
        <fullName evidence="4">HpcH/HpaI aldolase/citrate lyase family protein</fullName>
    </submittedName>
</protein>
<dbReference type="Pfam" id="PF15617">
    <property type="entry name" value="C-C_Bond_Lyase"/>
    <property type="match status" value="1"/>
</dbReference>
<sequence length="378" mass="42325">MRYFNYLSHGDRKSLFFREPAPFDKTTEREMLRSAVGGLLYIPGGNPTIAQILQTGKVQGLASMAICLEDAVGDQEREEAVLNVEKQLSDIRRALLGGSLSRDRLPLLFVRVKDVDMLERLAGLFVENSPVLTGVILPKTTRESLQRALSIVETINQEAKEPFYIMPILESVELMLCDDRISLLRELASIAEPFFDRILNIRIGATDLCGLYGIRRNVDTPIYQVATVASCIADIVRVFGLGDRYTISGPVWEYYSTIARARALQNWSEVEGLMQEVALDQQNGICGKTCVHPTQLLPVQASYAVPYERYHDAVAILGGDPGRVGVMPSIRHNKMNELKPHALWANKMLRQAELYGVYQENTDAKGLLRAVYNEGDYL</sequence>
<evidence type="ECO:0000256" key="3">
    <source>
        <dbReference type="ARBA" id="ARBA00022842"/>
    </source>
</evidence>
<dbReference type="Proteomes" id="UP001298681">
    <property type="component" value="Unassembled WGS sequence"/>
</dbReference>
<dbReference type="RefSeq" id="WP_195450494.1">
    <property type="nucleotide sequence ID" value="NZ_JAKNHQ010000025.1"/>
</dbReference>
<dbReference type="EMBL" id="JAKNHQ010000025">
    <property type="protein sequence ID" value="MCG4611873.1"/>
    <property type="molecule type" value="Genomic_DNA"/>
</dbReference>
<reference evidence="4 5" key="1">
    <citation type="submission" date="2022-01" db="EMBL/GenBank/DDBJ databases">
        <title>Collection of gut derived symbiotic bacterial strains cultured from healthy donors.</title>
        <authorList>
            <person name="Lin H."/>
            <person name="Kohout C."/>
            <person name="Waligurski E."/>
            <person name="Pamer E.G."/>
        </authorList>
    </citation>
    <scope>NUCLEOTIDE SEQUENCE [LARGE SCALE GENOMIC DNA]</scope>
    <source>
        <strain evidence="4 5">DFI.7.58</strain>
    </source>
</reference>
<dbReference type="Gene3D" id="3.20.20.60">
    <property type="entry name" value="Phosphoenolpyruvate-binding domains"/>
    <property type="match status" value="1"/>
</dbReference>
<evidence type="ECO:0000256" key="2">
    <source>
        <dbReference type="ARBA" id="ARBA00022723"/>
    </source>
</evidence>
<comment type="caution">
    <text evidence="4">The sequence shown here is derived from an EMBL/GenBank/DDBJ whole genome shotgun (WGS) entry which is preliminary data.</text>
</comment>
<dbReference type="InterPro" id="IPR011206">
    <property type="entry name" value="Citrate_lyase_beta/mcl1/mcl2"/>
</dbReference>
<evidence type="ECO:0000313" key="4">
    <source>
        <dbReference type="EMBL" id="MCG4611873.1"/>
    </source>
</evidence>
<keyword evidence="4" id="KW-0456">Lyase</keyword>
<name>A0ABS9MM25_9FIRM</name>